<dbReference type="EC" id="3.1.4.4" evidence="5"/>
<organism evidence="9 10">
    <name type="scientific">Microbotryum silenes-dioicae</name>
    <dbReference type="NCBI Taxonomy" id="796604"/>
    <lineage>
        <taxon>Eukaryota</taxon>
        <taxon>Fungi</taxon>
        <taxon>Dikarya</taxon>
        <taxon>Basidiomycota</taxon>
        <taxon>Pucciniomycotina</taxon>
        <taxon>Microbotryomycetes</taxon>
        <taxon>Microbotryales</taxon>
        <taxon>Microbotryaceae</taxon>
        <taxon>Microbotryum</taxon>
    </lineage>
</organism>
<dbReference type="InterPro" id="IPR015679">
    <property type="entry name" value="PLipase_D_fam"/>
</dbReference>
<feature type="domain" description="PLD phosphodiesterase" evidence="8">
    <location>
        <begin position="727"/>
        <end position="754"/>
    </location>
</feature>
<feature type="chain" id="PRO_5016023988" description="Phospholipase" evidence="7">
    <location>
        <begin position="20"/>
        <end position="947"/>
    </location>
</feature>
<proteinExistence type="inferred from homology"/>
<dbReference type="InterPro" id="IPR016555">
    <property type="entry name" value="PLipase_D_euk"/>
</dbReference>
<dbReference type="STRING" id="796604.A0A2X0M305"/>
<comment type="similarity">
    <text evidence="5">Belongs to the phospholipase D family.</text>
</comment>
<accession>A0A2X0M305</accession>
<evidence type="ECO:0000256" key="2">
    <source>
        <dbReference type="ARBA" id="ARBA00022801"/>
    </source>
</evidence>
<reference evidence="9 10" key="1">
    <citation type="submission" date="2016-11" db="EMBL/GenBank/DDBJ databases">
        <authorList>
            <person name="Jaros S."/>
            <person name="Januszkiewicz K."/>
            <person name="Wedrychowicz H."/>
        </authorList>
    </citation>
    <scope>NUCLEOTIDE SEQUENCE [LARGE SCALE GENOMIC DNA]</scope>
</reference>
<feature type="compositionally biased region" description="Basic and acidic residues" evidence="6">
    <location>
        <begin position="624"/>
        <end position="634"/>
    </location>
</feature>
<protein>
    <recommendedName>
        <fullName evidence="5">Phospholipase</fullName>
        <ecNumber evidence="5">3.1.4.4</ecNumber>
    </recommendedName>
</protein>
<evidence type="ECO:0000256" key="1">
    <source>
        <dbReference type="ARBA" id="ARBA00022737"/>
    </source>
</evidence>
<keyword evidence="1" id="KW-0677">Repeat</keyword>
<keyword evidence="4" id="KW-0443">Lipid metabolism</keyword>
<dbReference type="PROSITE" id="PS50035">
    <property type="entry name" value="PLD"/>
    <property type="match status" value="2"/>
</dbReference>
<feature type="signal peptide" evidence="7">
    <location>
        <begin position="1"/>
        <end position="19"/>
    </location>
</feature>
<dbReference type="SUPFAM" id="SSF56024">
    <property type="entry name" value="Phospholipase D/nuclease"/>
    <property type="match status" value="2"/>
</dbReference>
<evidence type="ECO:0000259" key="8">
    <source>
        <dbReference type="PROSITE" id="PS50035"/>
    </source>
</evidence>
<sequence>MNGFVSLLYFVRCFLNLCAEIIVRGLTVLECELDARALGPIKAMGLRRAHLRHVSALHPSLWHASARPFVPADTTLFQLDKMSGFSSKFKDLKSSIDTSKFKDIASSVEKLTSSMEKMPGRLERLGESVRFAYNPNHRHDEEHEREEDRIRAEICAAHRFGSFAAVSNDNHVKWYIDGHDFFHTVSEILEGAQDSIFIADWWLSPELHLRRPPAANEDWRIDRLLLRKAQAGVRIFIIVYKEVTQSMALSSAHTMHYLMDLHDNISVMRHPDHLGGEMSLIYSHHEKIIVVDAAIATIGGLDLCFGRYDTSAYPLADVHLTDFKHTLFAGQDYNNARIQDFAQVDHWLSNSVSRLDTARMPWHDCHSCLVGPAVLDVAQHFVERWNFIRDLKYSKNKRYPMLSFPHVIVEGQEPEPAIVRHPHIDRFKRFGENIVRNPITPDAEATAALNMRVQVLRSSADWSHGILPESSIQNAYLQMIAEANNSIHIENQFFITSTTDKGPIKNLIGKALVERILSAARSGRKFKVTVILPSIPGFAGNLNGNSGLLAIMHWQYSSICRGGNSVMELIAKEGFDPHEYIGFYALRAYDRLPDAGRVKQMEQRSGVDFNTAQAALARVFMGREPPKDELRDNQELSFASAEEGGEVKALDPREKKKPETGPPVDKRSLPQSYQEALETIQQFEQGDVVREELADSISHHVFQGTGSLLDEPWFGTEESERKAYISELVYSHLKLMIVDDRRVIMGSANINERSMRGDRDSEIAIVIEDTNMIPSRMDGQPYMAARFAVTLRRRLWRLHLGLAEPTLFPKGSAATPETVTAAMLPPDVPHDDETESTEDALVADPLSDETIALWQGTAKRNAEIFEEVFHCVPSDRVHTWNEYKAFVPQAPVKPGHVADPNMSAHEIKTKLDQVRGHLVPLPLEFLDQEKLLAMDAAVNPVTLDIYV</sequence>
<dbReference type="GO" id="GO:0035556">
    <property type="term" value="P:intracellular signal transduction"/>
    <property type="evidence" value="ECO:0007669"/>
    <property type="project" value="InterPro"/>
</dbReference>
<evidence type="ECO:0000256" key="7">
    <source>
        <dbReference type="SAM" id="SignalP"/>
    </source>
</evidence>
<evidence type="ECO:0000313" key="9">
    <source>
        <dbReference type="EMBL" id="SGY32400.1"/>
    </source>
</evidence>
<evidence type="ECO:0000256" key="4">
    <source>
        <dbReference type="ARBA" id="ARBA00023098"/>
    </source>
</evidence>
<dbReference type="AlphaFoldDB" id="A0A2X0M305"/>
<dbReference type="CDD" id="cd09138">
    <property type="entry name" value="PLDc_vPLD1_2_yPLD_like_1"/>
    <property type="match status" value="1"/>
</dbReference>
<feature type="domain" description="PLD phosphodiesterase" evidence="8">
    <location>
        <begin position="280"/>
        <end position="307"/>
    </location>
</feature>
<evidence type="ECO:0000256" key="6">
    <source>
        <dbReference type="SAM" id="MobiDB-lite"/>
    </source>
</evidence>
<name>A0A2X0M305_9BASI</name>
<comment type="catalytic activity">
    <reaction evidence="5">
        <text>a 1,2-diacyl-sn-glycero-3-phosphocholine + H2O = a 1,2-diacyl-sn-glycero-3-phosphate + choline + H(+)</text>
        <dbReference type="Rhea" id="RHEA:14445"/>
        <dbReference type="ChEBI" id="CHEBI:15354"/>
        <dbReference type="ChEBI" id="CHEBI:15377"/>
        <dbReference type="ChEBI" id="CHEBI:15378"/>
        <dbReference type="ChEBI" id="CHEBI:57643"/>
        <dbReference type="ChEBI" id="CHEBI:58608"/>
        <dbReference type="EC" id="3.1.4.4"/>
    </reaction>
</comment>
<dbReference type="InterPro" id="IPR025202">
    <property type="entry name" value="PLD-like_dom"/>
</dbReference>
<dbReference type="PANTHER" id="PTHR18896:SF186">
    <property type="entry name" value="PHOSPHOLIPASE D"/>
    <property type="match status" value="1"/>
</dbReference>
<evidence type="ECO:0000256" key="5">
    <source>
        <dbReference type="PIRNR" id="PIRNR009376"/>
    </source>
</evidence>
<dbReference type="EMBL" id="FQNC01000041">
    <property type="protein sequence ID" value="SGY32400.1"/>
    <property type="molecule type" value="Genomic_DNA"/>
</dbReference>
<dbReference type="Gene3D" id="3.30.870.10">
    <property type="entry name" value="Endonuclease Chain A"/>
    <property type="match status" value="3"/>
</dbReference>
<dbReference type="PANTHER" id="PTHR18896">
    <property type="entry name" value="PHOSPHOLIPASE D"/>
    <property type="match status" value="1"/>
</dbReference>
<dbReference type="Pfam" id="PF13091">
    <property type="entry name" value="PLDc_2"/>
    <property type="match status" value="1"/>
</dbReference>
<evidence type="ECO:0000313" key="10">
    <source>
        <dbReference type="Proteomes" id="UP000249464"/>
    </source>
</evidence>
<evidence type="ECO:0000256" key="3">
    <source>
        <dbReference type="ARBA" id="ARBA00022963"/>
    </source>
</evidence>
<dbReference type="CDD" id="cd09141">
    <property type="entry name" value="PLDc_vPLD1_2_yPLD_like_2"/>
    <property type="match status" value="1"/>
</dbReference>
<dbReference type="PIRSF" id="PIRSF009376">
    <property type="entry name" value="Phospholipase_D_euk"/>
    <property type="match status" value="1"/>
</dbReference>
<keyword evidence="3 5" id="KW-0442">Lipid degradation</keyword>
<keyword evidence="7" id="KW-0732">Signal</keyword>
<dbReference type="GO" id="GO:0009395">
    <property type="term" value="P:phospholipid catabolic process"/>
    <property type="evidence" value="ECO:0007669"/>
    <property type="project" value="TreeGrafter"/>
</dbReference>
<dbReference type="Proteomes" id="UP000249464">
    <property type="component" value="Unassembled WGS sequence"/>
</dbReference>
<gene>
    <name evidence="9" type="primary">BQ5605_C002g01360</name>
    <name evidence="9" type="ORF">BQ5605_C002G01360</name>
</gene>
<feature type="compositionally biased region" description="Basic and acidic residues" evidence="6">
    <location>
        <begin position="645"/>
        <end position="668"/>
    </location>
</feature>
<dbReference type="InterPro" id="IPR001736">
    <property type="entry name" value="PLipase_D/transphosphatidylase"/>
</dbReference>
<dbReference type="GO" id="GO:0004630">
    <property type="term" value="F:phospholipase D activity"/>
    <property type="evidence" value="ECO:0007669"/>
    <property type="project" value="UniProtKB-UniRule"/>
</dbReference>
<dbReference type="SMART" id="SM00155">
    <property type="entry name" value="PLDc"/>
    <property type="match status" value="2"/>
</dbReference>
<keyword evidence="10" id="KW-1185">Reference proteome</keyword>
<dbReference type="GO" id="GO:0006654">
    <property type="term" value="P:phosphatidic acid biosynthetic process"/>
    <property type="evidence" value="ECO:0007669"/>
    <property type="project" value="InterPro"/>
</dbReference>
<keyword evidence="2 5" id="KW-0378">Hydrolase</keyword>
<dbReference type="Pfam" id="PF00614">
    <property type="entry name" value="PLDc"/>
    <property type="match status" value="1"/>
</dbReference>
<feature type="region of interest" description="Disordered" evidence="6">
    <location>
        <begin position="622"/>
        <end position="669"/>
    </location>
</feature>